<dbReference type="GO" id="GO:0005783">
    <property type="term" value="C:endoplasmic reticulum"/>
    <property type="evidence" value="ECO:0007669"/>
    <property type="project" value="TreeGrafter"/>
</dbReference>
<evidence type="ECO:0000313" key="3">
    <source>
        <dbReference type="EnsemblMetazoa" id="CPIJ009619-PA"/>
    </source>
</evidence>
<dbReference type="GO" id="GO:0043161">
    <property type="term" value="P:proteasome-mediated ubiquitin-dependent protein catabolic process"/>
    <property type="evidence" value="ECO:0007669"/>
    <property type="project" value="TreeGrafter"/>
</dbReference>
<dbReference type="PANTHER" id="PTHR14677:SF20">
    <property type="entry name" value="ZINC FINGER AN1-TYPE CONTAINING 2A-RELATED"/>
    <property type="match status" value="1"/>
</dbReference>
<dbReference type="eggNOG" id="KOG3183">
    <property type="taxonomic scope" value="Eukaryota"/>
</dbReference>
<gene>
    <name evidence="3" type="primary">6041702</name>
    <name evidence="2" type="ORF">CpipJ_CPIJ009619</name>
</gene>
<dbReference type="PANTHER" id="PTHR14677">
    <property type="entry name" value="ARSENITE INDUCUBLE RNA ASSOCIATED PROTEIN AIP-1-RELATED"/>
    <property type="match status" value="1"/>
</dbReference>
<dbReference type="GO" id="GO:0045047">
    <property type="term" value="P:protein targeting to ER"/>
    <property type="evidence" value="ECO:0007669"/>
    <property type="project" value="TreeGrafter"/>
</dbReference>
<reference evidence="2" key="1">
    <citation type="submission" date="2007-03" db="EMBL/GenBank/DDBJ databases">
        <title>Annotation of Culex pipiens quinquefasciatus.</title>
        <authorList>
            <consortium name="The Broad Institute Genome Sequencing Platform"/>
            <person name="Atkinson P.W."/>
            <person name="Hemingway J."/>
            <person name="Christensen B.M."/>
            <person name="Higgs S."/>
            <person name="Kodira C."/>
            <person name="Hannick L."/>
            <person name="Megy K."/>
            <person name="O'Leary S."/>
            <person name="Pearson M."/>
            <person name="Haas B.J."/>
            <person name="Mauceli E."/>
            <person name="Wortman J.R."/>
            <person name="Lee N.H."/>
            <person name="Guigo R."/>
            <person name="Stanke M."/>
            <person name="Alvarado L."/>
            <person name="Amedeo P."/>
            <person name="Antoine C.H."/>
            <person name="Arensburger P."/>
            <person name="Bidwell S.L."/>
            <person name="Crawford M."/>
            <person name="Camaro F."/>
            <person name="Devon K."/>
            <person name="Engels R."/>
            <person name="Hammond M."/>
            <person name="Howarth C."/>
            <person name="Koehrsen M."/>
            <person name="Lawson D."/>
            <person name="Montgomery P."/>
            <person name="Nene V."/>
            <person name="Nusbaum C."/>
            <person name="Puiu D."/>
            <person name="Romero-Severson J."/>
            <person name="Severson D.W."/>
            <person name="Shumway M."/>
            <person name="Sisk P."/>
            <person name="Stolte C."/>
            <person name="Zeng Q."/>
            <person name="Eisenstadt E."/>
            <person name="Fraser-Liggett C."/>
            <person name="Strausberg R."/>
            <person name="Galagan J."/>
            <person name="Birren B."/>
            <person name="Collins F.H."/>
        </authorList>
    </citation>
    <scope>NUCLEOTIDE SEQUENCE [LARGE SCALE GENOMIC DNA]</scope>
    <source>
        <strain evidence="2">JHB</strain>
    </source>
</reference>
<dbReference type="STRING" id="7176.B0WQE1"/>
<reference evidence="3" key="2">
    <citation type="submission" date="2020-05" db="UniProtKB">
        <authorList>
            <consortium name="EnsemblMetazoa"/>
        </authorList>
    </citation>
    <scope>IDENTIFICATION</scope>
    <source>
        <strain evidence="3">JHB</strain>
    </source>
</reference>
<dbReference type="HOGENOM" id="CLU_1620653_0_0_1"/>
<feature type="domain" description="ZFAND2A/B-like C2H2 zinc finger" evidence="1">
    <location>
        <begin position="34"/>
        <end position="71"/>
    </location>
</feature>
<evidence type="ECO:0000313" key="4">
    <source>
        <dbReference type="Proteomes" id="UP000002320"/>
    </source>
</evidence>
<keyword evidence="4" id="KW-1185">Reference proteome</keyword>
<dbReference type="Pfam" id="PF25403">
    <property type="entry name" value="zf-C2H2_ZFAND2"/>
    <property type="match status" value="1"/>
</dbReference>
<protein>
    <submittedName>
        <fullName evidence="2 3">AN1-type zinc finger protein 2B</fullName>
    </submittedName>
</protein>
<dbReference type="VEuPathDB" id="VectorBase:CQUJHB015372"/>
<proteinExistence type="predicted"/>
<dbReference type="OrthoDB" id="431929at2759"/>
<dbReference type="AlphaFoldDB" id="B0WQE1"/>
<dbReference type="EnsemblMetazoa" id="CPIJ009619-RA">
    <property type="protein sequence ID" value="CPIJ009619-PA"/>
    <property type="gene ID" value="CPIJ009619"/>
</dbReference>
<dbReference type="KEGG" id="cqu:CpipJ_CPIJ009619"/>
<dbReference type="EMBL" id="DS232039">
    <property type="protein sequence ID" value="EDS32812.1"/>
    <property type="molecule type" value="Genomic_DNA"/>
</dbReference>
<accession>B0WQE1</accession>
<dbReference type="Proteomes" id="UP000002320">
    <property type="component" value="Unassembled WGS sequence"/>
</dbReference>
<evidence type="ECO:0000313" key="2">
    <source>
        <dbReference type="EMBL" id="EDS32812.1"/>
    </source>
</evidence>
<evidence type="ECO:0000259" key="1">
    <source>
        <dbReference type="Pfam" id="PF25403"/>
    </source>
</evidence>
<name>B0WQE1_CULQU</name>
<dbReference type="VEuPathDB" id="VectorBase:CPIJ009619"/>
<organism>
    <name type="scientific">Culex quinquefasciatus</name>
    <name type="common">Southern house mosquito</name>
    <name type="synonym">Culex pungens</name>
    <dbReference type="NCBI Taxonomy" id="7176"/>
    <lineage>
        <taxon>Eukaryota</taxon>
        <taxon>Metazoa</taxon>
        <taxon>Ecdysozoa</taxon>
        <taxon>Arthropoda</taxon>
        <taxon>Hexapoda</taxon>
        <taxon>Insecta</taxon>
        <taxon>Pterygota</taxon>
        <taxon>Neoptera</taxon>
        <taxon>Endopterygota</taxon>
        <taxon>Diptera</taxon>
        <taxon>Nematocera</taxon>
        <taxon>Culicoidea</taxon>
        <taxon>Culicidae</taxon>
        <taxon>Culicinae</taxon>
        <taxon>Culicini</taxon>
        <taxon>Culex</taxon>
        <taxon>Culex</taxon>
    </lineage>
</organism>
<sequence length="187" mass="20612">MIFLFWKALKFGCRSEHSSYQTHSCLSASPKDVQVPVCPRCSEPVPTSRNVSPDVTLGAHIDQFCRSEKKKIYTNRCTLRNCEKKELIPVLCTRSRLPGTAANSSRTPAIAPIFRETVKPSCSDNSAKHPFRCGNYRCDHLGNHVGGRGADEGTDAFNAGRGRGLDEGASWQWLFGCRLSVPSTPPN</sequence>
<dbReference type="InParanoid" id="B0WQE1"/>
<dbReference type="InterPro" id="IPR057357">
    <property type="entry name" value="Znf-C2H2_ZFAND2A/B"/>
</dbReference>